<dbReference type="PROSITE" id="PS50088">
    <property type="entry name" value="ANK_REPEAT"/>
    <property type="match status" value="1"/>
</dbReference>
<reference evidence="2 3" key="1">
    <citation type="journal article" date="2015" name="Genome Biol. Evol.">
        <title>Phylogenomic analyses indicate that early fungi evolved digesting cell walls of algal ancestors of land plants.</title>
        <authorList>
            <person name="Chang Y."/>
            <person name="Wang S."/>
            <person name="Sekimoto S."/>
            <person name="Aerts A.L."/>
            <person name="Choi C."/>
            <person name="Clum A."/>
            <person name="LaButti K.M."/>
            <person name="Lindquist E.A."/>
            <person name="Yee Ngan C."/>
            <person name="Ohm R.A."/>
            <person name="Salamov A.A."/>
            <person name="Grigoriev I.V."/>
            <person name="Spatafora J.W."/>
            <person name="Berbee M.L."/>
        </authorList>
    </citation>
    <scope>NUCLEOTIDE SEQUENCE [LARGE SCALE GENOMIC DNA]</scope>
    <source>
        <strain evidence="2 3">JEL478</strain>
    </source>
</reference>
<dbReference type="EMBL" id="KQ965814">
    <property type="protein sequence ID" value="KXS10823.1"/>
    <property type="molecule type" value="Genomic_DNA"/>
</dbReference>
<dbReference type="InterPro" id="IPR036770">
    <property type="entry name" value="Ankyrin_rpt-contain_sf"/>
</dbReference>
<sequence>MSSSLNAELIDAVEAGNVAEVQRIIEAGASPEAWKKVTLMGKVKRGRGPFGGFDWKEDTVDGENALMLAILHGKVGVVKMLLEKGARVDCDVDWKIASCNGNRNWNPDEWKRQRWDWTLSFPSLVCLGMGQGGLATYWSGYADGRPNGYGQLFVNFRGGNVIVRHPKSWKDHSVWVTLQTRPRDRAHPPLTRCDCDERRTESCEKVSHSGI</sequence>
<keyword evidence="1" id="KW-0040">ANK repeat</keyword>
<protein>
    <submittedName>
        <fullName evidence="2">Uncharacterized protein</fullName>
    </submittedName>
</protein>
<proteinExistence type="predicted"/>
<name>A0A139A366_GONPJ</name>
<dbReference type="SMART" id="SM00248">
    <property type="entry name" value="ANK"/>
    <property type="match status" value="2"/>
</dbReference>
<dbReference type="OrthoDB" id="2174336at2759"/>
<keyword evidence="3" id="KW-1185">Reference proteome</keyword>
<accession>A0A139A366</accession>
<dbReference type="Proteomes" id="UP000070544">
    <property type="component" value="Unassembled WGS sequence"/>
</dbReference>
<gene>
    <name evidence="2" type="ORF">M427DRAFT_462310</name>
</gene>
<evidence type="ECO:0000313" key="3">
    <source>
        <dbReference type="Proteomes" id="UP000070544"/>
    </source>
</evidence>
<organism evidence="2 3">
    <name type="scientific">Gonapodya prolifera (strain JEL478)</name>
    <name type="common">Monoblepharis prolifera</name>
    <dbReference type="NCBI Taxonomy" id="1344416"/>
    <lineage>
        <taxon>Eukaryota</taxon>
        <taxon>Fungi</taxon>
        <taxon>Fungi incertae sedis</taxon>
        <taxon>Chytridiomycota</taxon>
        <taxon>Chytridiomycota incertae sedis</taxon>
        <taxon>Monoblepharidomycetes</taxon>
        <taxon>Monoblepharidales</taxon>
        <taxon>Gonapodyaceae</taxon>
        <taxon>Gonapodya</taxon>
    </lineage>
</organism>
<dbReference type="SUPFAM" id="SSF48403">
    <property type="entry name" value="Ankyrin repeat"/>
    <property type="match status" value="1"/>
</dbReference>
<dbReference type="Pfam" id="PF00023">
    <property type="entry name" value="Ank"/>
    <property type="match status" value="1"/>
</dbReference>
<dbReference type="InterPro" id="IPR002110">
    <property type="entry name" value="Ankyrin_rpt"/>
</dbReference>
<dbReference type="Gene3D" id="1.25.40.20">
    <property type="entry name" value="Ankyrin repeat-containing domain"/>
    <property type="match status" value="1"/>
</dbReference>
<evidence type="ECO:0000313" key="2">
    <source>
        <dbReference type="EMBL" id="KXS10823.1"/>
    </source>
</evidence>
<feature type="repeat" description="ANK" evidence="1">
    <location>
        <begin position="61"/>
        <end position="93"/>
    </location>
</feature>
<dbReference type="AlphaFoldDB" id="A0A139A366"/>
<dbReference type="PROSITE" id="PS50297">
    <property type="entry name" value="ANK_REP_REGION"/>
    <property type="match status" value="1"/>
</dbReference>
<evidence type="ECO:0000256" key="1">
    <source>
        <dbReference type="PROSITE-ProRule" id="PRU00023"/>
    </source>
</evidence>